<dbReference type="HOGENOM" id="CLU_734999_0_0_0"/>
<accession>A0A081BLE3</accession>
<sequence>MQQVLTLVGTSLITNFLDEQKEKAALISKQVERYKLFPASQYDVNKRDIDQIKKRLQEFVEREPEASAEISSLRRIHEEQKDKLIVHLLASDTVNSRICAEVIRDYCQLENTEIIFNERQFVISGLQVTNREQFARDGLQNLFNIIEQITGGYYGHTICNITGGYKATIPLMTIFAQINQMPLYYLFEDSPVLLKIPSLPISVDWELFDRYANIFSEAEQHDWAIDDWRKVEADILPEYREAFASFIEHDGMSALVEMAGQMLWRKFKSRRHILHWNQEVKSLYESDPNAKHHLLKLFSDHRGIERKAGHLVLDLGRTLPRIFHLWQRGELYVYKYFPTHNSEYERFLDTHLFNGLDAYGPYEITTINL</sequence>
<dbReference type="InterPro" id="IPR013442">
    <property type="entry name" value="SSO1393-like"/>
</dbReference>
<dbReference type="STRING" id="1499966.U14_02452"/>
<dbReference type="AlphaFoldDB" id="A0A081BLE3"/>
<evidence type="ECO:0000259" key="1">
    <source>
        <dbReference type="Pfam" id="PF09651"/>
    </source>
</evidence>
<keyword evidence="3" id="KW-1185">Reference proteome</keyword>
<gene>
    <name evidence="2" type="ORF">U14_02452</name>
</gene>
<reference evidence="2" key="1">
    <citation type="journal article" date="2015" name="PeerJ">
        <title>First genomic representation of candidate bacterial phylum KSB3 points to enhanced environmental sensing as a trigger of wastewater bulking.</title>
        <authorList>
            <person name="Sekiguchi Y."/>
            <person name="Ohashi A."/>
            <person name="Parks D.H."/>
            <person name="Yamauchi T."/>
            <person name="Tyson G.W."/>
            <person name="Hugenholtz P."/>
        </authorList>
    </citation>
    <scope>NUCLEOTIDE SEQUENCE [LARGE SCALE GENOMIC DNA]</scope>
</reference>
<dbReference type="Gene3D" id="3.40.50.10770">
    <property type="entry name" value="Hypothetical protein VC1899 like domain (Restriction endonuclease-like)"/>
    <property type="match status" value="1"/>
</dbReference>
<protein>
    <submittedName>
        <fullName evidence="2">CRISPR-associated protein, APE2256 family</fullName>
    </submittedName>
</protein>
<feature type="domain" description="CRISPR system ring nuclease SSO1393-like" evidence="1">
    <location>
        <begin position="65"/>
        <end position="198"/>
    </location>
</feature>
<organism evidence="2">
    <name type="scientific">Candidatus Moduliflexus flocculans</name>
    <dbReference type="NCBI Taxonomy" id="1499966"/>
    <lineage>
        <taxon>Bacteria</taxon>
        <taxon>Candidatus Moduliflexota</taxon>
        <taxon>Candidatus Moduliflexia</taxon>
        <taxon>Candidatus Moduliflexales</taxon>
        <taxon>Candidatus Moduliflexaceae</taxon>
    </lineage>
</organism>
<name>A0A081BLE3_9BACT</name>
<dbReference type="EMBL" id="DF820457">
    <property type="protein sequence ID" value="GAK51209.1"/>
    <property type="molecule type" value="Genomic_DNA"/>
</dbReference>
<dbReference type="Proteomes" id="UP000030700">
    <property type="component" value="Unassembled WGS sequence"/>
</dbReference>
<evidence type="ECO:0000313" key="3">
    <source>
        <dbReference type="Proteomes" id="UP000030700"/>
    </source>
</evidence>
<proteinExistence type="predicted"/>
<dbReference type="Pfam" id="PF09651">
    <property type="entry name" value="Cas_APE2256"/>
    <property type="match status" value="1"/>
</dbReference>
<evidence type="ECO:0000313" key="2">
    <source>
        <dbReference type="EMBL" id="GAK51209.1"/>
    </source>
</evidence>